<name>A0A0A9FHY8_ARUDO</name>
<sequence>MCKHHVQPRAQQLTSLARCQGAPSSVEHPPILRGVAVTSSFRDPGMVLMYSLLLGARLLPSSVST</sequence>
<dbReference type="EMBL" id="GBRH01189998">
    <property type="protein sequence ID" value="JAE07898.1"/>
    <property type="molecule type" value="Transcribed_RNA"/>
</dbReference>
<reference evidence="1" key="1">
    <citation type="submission" date="2014-09" db="EMBL/GenBank/DDBJ databases">
        <authorList>
            <person name="Magalhaes I.L.F."/>
            <person name="Oliveira U."/>
            <person name="Santos F.R."/>
            <person name="Vidigal T.H.D.A."/>
            <person name="Brescovit A.D."/>
            <person name="Santos A.J."/>
        </authorList>
    </citation>
    <scope>NUCLEOTIDE SEQUENCE</scope>
    <source>
        <tissue evidence="1">Shoot tissue taken approximately 20 cm above the soil surface</tissue>
    </source>
</reference>
<reference evidence="1" key="2">
    <citation type="journal article" date="2015" name="Data Brief">
        <title>Shoot transcriptome of the giant reed, Arundo donax.</title>
        <authorList>
            <person name="Barrero R.A."/>
            <person name="Guerrero F.D."/>
            <person name="Moolhuijzen P."/>
            <person name="Goolsby J.A."/>
            <person name="Tidwell J."/>
            <person name="Bellgard S.E."/>
            <person name="Bellgard M.I."/>
        </authorList>
    </citation>
    <scope>NUCLEOTIDE SEQUENCE</scope>
    <source>
        <tissue evidence="1">Shoot tissue taken approximately 20 cm above the soil surface</tissue>
    </source>
</reference>
<dbReference type="AlphaFoldDB" id="A0A0A9FHY8"/>
<protein>
    <submittedName>
        <fullName evidence="1">Uncharacterized protein</fullName>
    </submittedName>
</protein>
<organism evidence="1">
    <name type="scientific">Arundo donax</name>
    <name type="common">Giant reed</name>
    <name type="synonym">Donax arundinaceus</name>
    <dbReference type="NCBI Taxonomy" id="35708"/>
    <lineage>
        <taxon>Eukaryota</taxon>
        <taxon>Viridiplantae</taxon>
        <taxon>Streptophyta</taxon>
        <taxon>Embryophyta</taxon>
        <taxon>Tracheophyta</taxon>
        <taxon>Spermatophyta</taxon>
        <taxon>Magnoliopsida</taxon>
        <taxon>Liliopsida</taxon>
        <taxon>Poales</taxon>
        <taxon>Poaceae</taxon>
        <taxon>PACMAD clade</taxon>
        <taxon>Arundinoideae</taxon>
        <taxon>Arundineae</taxon>
        <taxon>Arundo</taxon>
    </lineage>
</organism>
<accession>A0A0A9FHY8</accession>
<proteinExistence type="predicted"/>
<evidence type="ECO:0000313" key="1">
    <source>
        <dbReference type="EMBL" id="JAE07898.1"/>
    </source>
</evidence>